<proteinExistence type="predicted"/>
<feature type="region of interest" description="Disordered" evidence="1">
    <location>
        <begin position="576"/>
        <end position="620"/>
    </location>
</feature>
<comment type="caution">
    <text evidence="2">The sequence shown here is derived from an EMBL/GenBank/DDBJ whole genome shotgun (WGS) entry which is preliminary data.</text>
</comment>
<feature type="compositionally biased region" description="Basic and acidic residues" evidence="1">
    <location>
        <begin position="605"/>
        <end position="620"/>
    </location>
</feature>
<protein>
    <recommendedName>
        <fullName evidence="4">ORP1</fullName>
    </recommendedName>
</protein>
<reference evidence="2 3" key="1">
    <citation type="submission" date="2017-02" db="EMBL/GenBank/DDBJ databases">
        <title>Genomes of Trichoderma spp. with biocontrol activity.</title>
        <authorList>
            <person name="Gardiner D."/>
            <person name="Kazan K."/>
            <person name="Vos C."/>
            <person name="Harvey P."/>
        </authorList>
    </citation>
    <scope>NUCLEOTIDE SEQUENCE [LARGE SCALE GENOMIC DNA]</scope>
    <source>
        <strain evidence="2 3">A5MH</strain>
    </source>
</reference>
<gene>
    <name evidence="2" type="ORF">TGAMA5MH_04343</name>
</gene>
<feature type="compositionally biased region" description="Basic and acidic residues" evidence="1">
    <location>
        <begin position="562"/>
        <end position="571"/>
    </location>
</feature>
<feature type="compositionally biased region" description="Low complexity" evidence="1">
    <location>
        <begin position="552"/>
        <end position="561"/>
    </location>
</feature>
<dbReference type="EMBL" id="MTYH01000036">
    <property type="protein sequence ID" value="PNP44058.1"/>
    <property type="molecule type" value="Genomic_DNA"/>
</dbReference>
<accession>A0A2K0TEU9</accession>
<name>A0A2K0TEU9_9HYPO</name>
<feature type="region of interest" description="Disordered" evidence="1">
    <location>
        <begin position="552"/>
        <end position="571"/>
    </location>
</feature>
<feature type="region of interest" description="Disordered" evidence="1">
    <location>
        <begin position="1"/>
        <end position="25"/>
    </location>
</feature>
<evidence type="ECO:0000256" key="1">
    <source>
        <dbReference type="SAM" id="MobiDB-lite"/>
    </source>
</evidence>
<evidence type="ECO:0000313" key="2">
    <source>
        <dbReference type="EMBL" id="PNP44058.1"/>
    </source>
</evidence>
<organism evidence="2 3">
    <name type="scientific">Trichoderma gamsii</name>
    <dbReference type="NCBI Taxonomy" id="398673"/>
    <lineage>
        <taxon>Eukaryota</taxon>
        <taxon>Fungi</taxon>
        <taxon>Dikarya</taxon>
        <taxon>Ascomycota</taxon>
        <taxon>Pezizomycotina</taxon>
        <taxon>Sordariomycetes</taxon>
        <taxon>Hypocreomycetidae</taxon>
        <taxon>Hypocreales</taxon>
        <taxon>Hypocreaceae</taxon>
        <taxon>Trichoderma</taxon>
    </lineage>
</organism>
<dbReference type="Proteomes" id="UP000236546">
    <property type="component" value="Unassembled WGS sequence"/>
</dbReference>
<sequence>MDEAAVKSLPTQAEAPRPAMPNSYPKLDADRHVLSHQATKKGHIKEAVDFLHACEADLQYADQVSDPASDIVPLIQQGRNMGGQVPLDALSVRPVTPQEEEPRCMFVDDCQTGSQLRKAISHLFGRNKACTLRIPKHVWVYYCRKHYQRIRYRNAKTYPLNQMHLVKMQITRLQEWSESNQRQRSGPYIRLWTLTLRKREQNRLDKEGGPADEGDDDALEAQTGSAAPEWVIHRLGTGYTTEQMLEVAERLYQEIKDEILTRVPEIEFLPDIIESDGGGIAKLIRTRKNIRTAATETQSRAPKRKISEVADAVIQSRFTSFNQHDTGDFESPSRKRVRVGPPQAYQHKQSLPMPLPSIVMPSADSQYAVPRTLPAIPRMQALPLDHAYGSDVYMHGLSSSRPGPPIGFYGHDSQQYADHYQTGVGSAQPSLFQREGEYHKQHQRLPSISDHLSVANGYSAASPYRGSGPFNEGPNMQRPLHLRSYSANVAMTQSGFEYPRPISSGGAVQPDLAYFDNRATADYPSTRDYAIEQRPDSSHAYTTGWPQSSASQQQTYYASSSAHDHVARSHVDDRRASTYHGSPIHGATAKRAQHEEVHYGNAWPHTDRAVKKTAKDVRED</sequence>
<dbReference type="AlphaFoldDB" id="A0A2K0TEU9"/>
<dbReference type="OrthoDB" id="4161595at2759"/>
<evidence type="ECO:0000313" key="3">
    <source>
        <dbReference type="Proteomes" id="UP000236546"/>
    </source>
</evidence>
<evidence type="ECO:0008006" key="4">
    <source>
        <dbReference type="Google" id="ProtNLM"/>
    </source>
</evidence>